<comment type="caution">
    <text evidence="3">The sequence shown here is derived from an EMBL/GenBank/DDBJ whole genome shotgun (WGS) entry which is preliminary data.</text>
</comment>
<accession>A0ABU2W753</accession>
<dbReference type="Pfam" id="PF04542">
    <property type="entry name" value="Sigma70_r2"/>
    <property type="match status" value="1"/>
</dbReference>
<reference evidence="4" key="1">
    <citation type="submission" date="2023-07" db="EMBL/GenBank/DDBJ databases">
        <title>30 novel species of actinomycetes from the DSMZ collection.</title>
        <authorList>
            <person name="Nouioui I."/>
        </authorList>
    </citation>
    <scope>NUCLEOTIDE SEQUENCE [LARGE SCALE GENOMIC DNA]</scope>
    <source>
        <strain evidence="4">DSM 40932</strain>
    </source>
</reference>
<feature type="region of interest" description="Disordered" evidence="1">
    <location>
        <begin position="244"/>
        <end position="264"/>
    </location>
</feature>
<evidence type="ECO:0000256" key="1">
    <source>
        <dbReference type="SAM" id="MobiDB-lite"/>
    </source>
</evidence>
<keyword evidence="4" id="KW-1185">Reference proteome</keyword>
<feature type="domain" description="RNA polymerase sigma-70 region 2" evidence="2">
    <location>
        <begin position="30"/>
        <end position="96"/>
    </location>
</feature>
<dbReference type="EMBL" id="JAVRFG010000036">
    <property type="protein sequence ID" value="MDT0493703.1"/>
    <property type="molecule type" value="Genomic_DNA"/>
</dbReference>
<sequence>MTRNRRRNNPTAPAVTAADRPDLSFTAFHQMNRPSYVRYAETYLRHRQDAEEAIDSTFEHLLRTWDQVLLTENPAAYAWTIMRNKVTDHARARTRRPPLIDEAAFNTVALRDAVDPIGQITESLARLHTPDPSPDPAAAVTPADEPTSLEAAQDLKNLCAAVVTHTTALRTLRTFLTPQLPEPPGARVLGCILQLAESEENARFWWQYAAGAGDPAASYCLYLHHRALGEHAPARWWHDQTELLQNTPSTDRPITRNDPDTQTDEVPQAVATALNEVSTTDASLLPTALRILSALRTGPAPVPTTVGAVIDYAPAAVGYVDDFDLPLTDPDFTDHIRTLIATDTTPTRIRNRLQPRPKTSKPLIAASRRHRTWAWG</sequence>
<dbReference type="InterPro" id="IPR007627">
    <property type="entry name" value="RNA_pol_sigma70_r2"/>
</dbReference>
<dbReference type="InterPro" id="IPR013325">
    <property type="entry name" value="RNA_pol_sigma_r2"/>
</dbReference>
<dbReference type="RefSeq" id="WP_311604107.1">
    <property type="nucleotide sequence ID" value="NZ_JAVRFG010000036.1"/>
</dbReference>
<gene>
    <name evidence="3" type="ORF">RM717_24690</name>
</gene>
<name>A0ABU2W753_9ACTN</name>
<proteinExistence type="predicted"/>
<dbReference type="SUPFAM" id="SSF88946">
    <property type="entry name" value="Sigma2 domain of RNA polymerase sigma factors"/>
    <property type="match status" value="1"/>
</dbReference>
<organism evidence="3 4">
    <name type="scientific">Streptomyces stephensoniae</name>
    <dbReference type="NCBI Taxonomy" id="3375367"/>
    <lineage>
        <taxon>Bacteria</taxon>
        <taxon>Bacillati</taxon>
        <taxon>Actinomycetota</taxon>
        <taxon>Actinomycetes</taxon>
        <taxon>Kitasatosporales</taxon>
        <taxon>Streptomycetaceae</taxon>
        <taxon>Streptomyces</taxon>
    </lineage>
</organism>
<dbReference type="Proteomes" id="UP001180556">
    <property type="component" value="Unassembled WGS sequence"/>
</dbReference>
<evidence type="ECO:0000313" key="4">
    <source>
        <dbReference type="Proteomes" id="UP001180556"/>
    </source>
</evidence>
<evidence type="ECO:0000313" key="3">
    <source>
        <dbReference type="EMBL" id="MDT0493703.1"/>
    </source>
</evidence>
<dbReference type="Gene3D" id="1.10.1740.10">
    <property type="match status" value="1"/>
</dbReference>
<protein>
    <submittedName>
        <fullName evidence="3">Sigma-70 family RNA polymerase sigma factor</fullName>
    </submittedName>
</protein>
<evidence type="ECO:0000259" key="2">
    <source>
        <dbReference type="Pfam" id="PF04542"/>
    </source>
</evidence>